<dbReference type="InterPro" id="IPR002401">
    <property type="entry name" value="Cyt_P450_E_grp-I"/>
</dbReference>
<evidence type="ECO:0000256" key="3">
    <source>
        <dbReference type="ARBA" id="ARBA00022821"/>
    </source>
</evidence>
<sequence>MDMELLLLYAPCCLVLVFSSLYLLGLYADSRRNLPPGPRALPLVGSLFSLGTLPHRSMARLAECHGPVMALRLGTVTTIVASSADAARDVLQRHDAAFSGRSLPDGTHAFAHYTHSMAWLPTSSPRWRALRKVCSGELFAPHRLDTHQSLRRDKVRRLVSHVARLARDGAPVAVARLAFVTALNLLSSTIFSTDLADIDIIDDDSGSSPSSSFKGVLAELNATVGLPNVSDFFPEVARLDPQGLRRRIESLFQRLHAMMDKQIERRLQDRVAAAAAAGPKKEKDFLDVLLDYRGAEDGRGFDRQTLLSLLSDLFSAGTDTSAATVEWVMAELLLNPSSMAKARAELAQVIGSKPEVEESDIAQLKYLQAIVKETFRIHPPAPLLLPHQAETTTQIRGGYAVPKGARVVVNVWAIGHDGKVWPEPDKFMPERFLVAEDDEKAVDFRGRDFELLPFGSGRRMCPGMPLALRMVHLMLASLLHRFEWSLLPPADDDKNGLDMTERLGLNLSMATPLQAMATPV</sequence>
<comment type="similarity">
    <text evidence="1 7">Belongs to the cytochrome P450 family.</text>
</comment>
<dbReference type="AlphaFoldDB" id="A0A811QIX9"/>
<comment type="cofactor">
    <cofactor evidence="6">
        <name>heme</name>
        <dbReference type="ChEBI" id="CHEBI:30413"/>
    </cofactor>
</comment>
<dbReference type="InterPro" id="IPR001128">
    <property type="entry name" value="Cyt_P450"/>
</dbReference>
<protein>
    <recommendedName>
        <fullName evidence="11">Cytochrome P450</fullName>
    </recommendedName>
</protein>
<evidence type="ECO:0008006" key="11">
    <source>
        <dbReference type="Google" id="ProtNLM"/>
    </source>
</evidence>
<dbReference type="PANTHER" id="PTHR47950:SF46">
    <property type="entry name" value="OS03G0248200 PROTEIN"/>
    <property type="match status" value="1"/>
</dbReference>
<gene>
    <name evidence="9" type="ORF">NCGR_LOCUS40264</name>
</gene>
<dbReference type="EMBL" id="CAJGYO010000010">
    <property type="protein sequence ID" value="CAD6256765.1"/>
    <property type="molecule type" value="Genomic_DNA"/>
</dbReference>
<dbReference type="GO" id="GO:0005506">
    <property type="term" value="F:iron ion binding"/>
    <property type="evidence" value="ECO:0007669"/>
    <property type="project" value="InterPro"/>
</dbReference>
<dbReference type="GO" id="GO:0016709">
    <property type="term" value="F:oxidoreductase activity, acting on paired donors, with incorporation or reduction of molecular oxygen, NAD(P)H as one donor, and incorporation of one atom of oxygen"/>
    <property type="evidence" value="ECO:0007669"/>
    <property type="project" value="UniProtKB-ARBA"/>
</dbReference>
<dbReference type="InterPro" id="IPR036396">
    <property type="entry name" value="Cyt_P450_sf"/>
</dbReference>
<feature type="transmembrane region" description="Helical" evidence="8">
    <location>
        <begin position="6"/>
        <end position="28"/>
    </location>
</feature>
<dbReference type="Pfam" id="PF00067">
    <property type="entry name" value="p450"/>
    <property type="match status" value="1"/>
</dbReference>
<keyword evidence="5 6" id="KW-0408">Iron</keyword>
<evidence type="ECO:0000256" key="7">
    <source>
        <dbReference type="RuleBase" id="RU000461"/>
    </source>
</evidence>
<dbReference type="Proteomes" id="UP000604825">
    <property type="component" value="Unassembled WGS sequence"/>
</dbReference>
<evidence type="ECO:0000256" key="8">
    <source>
        <dbReference type="SAM" id="Phobius"/>
    </source>
</evidence>
<dbReference type="InterPro" id="IPR017972">
    <property type="entry name" value="Cyt_P450_CS"/>
</dbReference>
<evidence type="ECO:0000313" key="10">
    <source>
        <dbReference type="Proteomes" id="UP000604825"/>
    </source>
</evidence>
<dbReference type="SUPFAM" id="SSF48264">
    <property type="entry name" value="Cytochrome P450"/>
    <property type="match status" value="1"/>
</dbReference>
<evidence type="ECO:0000256" key="2">
    <source>
        <dbReference type="ARBA" id="ARBA00022723"/>
    </source>
</evidence>
<dbReference type="GO" id="GO:0020037">
    <property type="term" value="F:heme binding"/>
    <property type="evidence" value="ECO:0007669"/>
    <property type="project" value="InterPro"/>
</dbReference>
<keyword evidence="10" id="KW-1185">Reference proteome</keyword>
<dbReference type="CDD" id="cd11073">
    <property type="entry name" value="CYP76-like"/>
    <property type="match status" value="1"/>
</dbReference>
<dbReference type="PANTHER" id="PTHR47950">
    <property type="entry name" value="CYTOCHROME P450, FAMILY 76, SUBFAMILY C, POLYPEPTIDE 5-RELATED"/>
    <property type="match status" value="1"/>
</dbReference>
<dbReference type="OrthoDB" id="2789670at2759"/>
<dbReference type="PRINTS" id="PR00463">
    <property type="entry name" value="EP450I"/>
</dbReference>
<keyword evidence="6 7" id="KW-0349">Heme</keyword>
<evidence type="ECO:0000256" key="6">
    <source>
        <dbReference type="PIRSR" id="PIRSR602401-1"/>
    </source>
</evidence>
<keyword evidence="3" id="KW-0611">Plant defense</keyword>
<proteinExistence type="inferred from homology"/>
<keyword evidence="4 7" id="KW-0560">Oxidoreductase</keyword>
<dbReference type="PRINTS" id="PR00385">
    <property type="entry name" value="P450"/>
</dbReference>
<keyword evidence="8" id="KW-1133">Transmembrane helix</keyword>
<evidence type="ECO:0000256" key="5">
    <source>
        <dbReference type="ARBA" id="ARBA00023004"/>
    </source>
</evidence>
<evidence type="ECO:0000256" key="4">
    <source>
        <dbReference type="ARBA" id="ARBA00023002"/>
    </source>
</evidence>
<dbReference type="Gene3D" id="1.10.630.10">
    <property type="entry name" value="Cytochrome P450"/>
    <property type="match status" value="1"/>
</dbReference>
<evidence type="ECO:0000313" key="9">
    <source>
        <dbReference type="EMBL" id="CAD6256765.1"/>
    </source>
</evidence>
<feature type="binding site" description="axial binding residue" evidence="6">
    <location>
        <position position="461"/>
    </location>
    <ligand>
        <name>heme</name>
        <dbReference type="ChEBI" id="CHEBI:30413"/>
    </ligand>
    <ligandPart>
        <name>Fe</name>
        <dbReference type="ChEBI" id="CHEBI:18248"/>
    </ligandPart>
</feature>
<reference evidence="9" key="1">
    <citation type="submission" date="2020-10" db="EMBL/GenBank/DDBJ databases">
        <authorList>
            <person name="Han B."/>
            <person name="Lu T."/>
            <person name="Zhao Q."/>
            <person name="Huang X."/>
            <person name="Zhao Y."/>
        </authorList>
    </citation>
    <scope>NUCLEOTIDE SEQUENCE</scope>
</reference>
<keyword evidence="2 6" id="KW-0479">Metal-binding</keyword>
<keyword evidence="7" id="KW-0503">Monooxygenase</keyword>
<dbReference type="PROSITE" id="PS00086">
    <property type="entry name" value="CYTOCHROME_P450"/>
    <property type="match status" value="1"/>
</dbReference>
<name>A0A811QIX9_9POAL</name>
<dbReference type="GO" id="GO:0051502">
    <property type="term" value="P:diterpene phytoalexin biosynthetic process"/>
    <property type="evidence" value="ECO:0007669"/>
    <property type="project" value="UniProtKB-ARBA"/>
</dbReference>
<comment type="caution">
    <text evidence="9">The sequence shown here is derived from an EMBL/GenBank/DDBJ whole genome shotgun (WGS) entry which is preliminary data.</text>
</comment>
<evidence type="ECO:0000256" key="1">
    <source>
        <dbReference type="ARBA" id="ARBA00010617"/>
    </source>
</evidence>
<keyword evidence="8" id="KW-0472">Membrane</keyword>
<dbReference type="GO" id="GO:0006952">
    <property type="term" value="P:defense response"/>
    <property type="evidence" value="ECO:0007669"/>
    <property type="project" value="UniProtKB-KW"/>
</dbReference>
<keyword evidence="8" id="KW-0812">Transmembrane</keyword>
<accession>A0A811QIX9</accession>
<dbReference type="FunFam" id="1.10.630.10:FF:000007">
    <property type="entry name" value="Cytochrome P450 76C4"/>
    <property type="match status" value="1"/>
</dbReference>
<organism evidence="9 10">
    <name type="scientific">Miscanthus lutarioriparius</name>
    <dbReference type="NCBI Taxonomy" id="422564"/>
    <lineage>
        <taxon>Eukaryota</taxon>
        <taxon>Viridiplantae</taxon>
        <taxon>Streptophyta</taxon>
        <taxon>Embryophyta</taxon>
        <taxon>Tracheophyta</taxon>
        <taxon>Spermatophyta</taxon>
        <taxon>Magnoliopsida</taxon>
        <taxon>Liliopsida</taxon>
        <taxon>Poales</taxon>
        <taxon>Poaceae</taxon>
        <taxon>PACMAD clade</taxon>
        <taxon>Panicoideae</taxon>
        <taxon>Andropogonodae</taxon>
        <taxon>Andropogoneae</taxon>
        <taxon>Saccharinae</taxon>
        <taxon>Miscanthus</taxon>
    </lineage>
</organism>